<evidence type="ECO:0000313" key="2">
    <source>
        <dbReference type="Proteomes" id="UP001144673"/>
    </source>
</evidence>
<comment type="caution">
    <text evidence="1">The sequence shown here is derived from an EMBL/GenBank/DDBJ whole genome shotgun (WGS) entry which is preliminary data.</text>
</comment>
<sequence>MTAVLELMPDLSFLVSKLRDLSVVDELTRGLAYQVHERRETTPLWPAFGVQVYLDILHSFGQTCDRLGTMQAESRRIKQSLLDVPVADRCDVLRAAGLRDDDTIWVARKLAITAGMLPRVRSPPIKFLRRNLMYCGLLIQNMRATLQNAGLLYAVTPGALVGVVQLYHALQHEGLLADDCPWEDLQNLWTLQGDTSFFVGIYQRPGRPTSKTTI</sequence>
<evidence type="ECO:0000313" key="1">
    <source>
        <dbReference type="EMBL" id="KAJ4154806.1"/>
    </source>
</evidence>
<protein>
    <submittedName>
        <fullName evidence="1">Uncharacterized protein</fullName>
    </submittedName>
</protein>
<reference evidence="1" key="1">
    <citation type="journal article" date="2023" name="Access Microbiol">
        <title>De-novo genome assembly for Akanthomyces muscarius, a biocontrol agent of insect agricultural pests.</title>
        <authorList>
            <person name="Erdos Z."/>
            <person name="Studholme D.J."/>
            <person name="Raymond B."/>
            <person name="Sharma M."/>
        </authorList>
    </citation>
    <scope>NUCLEOTIDE SEQUENCE</scope>
    <source>
        <strain evidence="1">Ve6</strain>
    </source>
</reference>
<dbReference type="AlphaFoldDB" id="A0A9W8UNG7"/>
<dbReference type="GeneID" id="80887241"/>
<accession>A0A9W8UNG7</accession>
<dbReference type="EMBL" id="JAJHUN010000007">
    <property type="protein sequence ID" value="KAJ4154806.1"/>
    <property type="molecule type" value="Genomic_DNA"/>
</dbReference>
<dbReference type="PANTHER" id="PTHR38795:SF1">
    <property type="entry name" value="DUF6604 DOMAIN-CONTAINING PROTEIN"/>
    <property type="match status" value="1"/>
</dbReference>
<dbReference type="PANTHER" id="PTHR38795">
    <property type="entry name" value="DUF6604 DOMAIN-CONTAINING PROTEIN"/>
    <property type="match status" value="1"/>
</dbReference>
<dbReference type="KEGG" id="amus:LMH87_000082"/>
<dbReference type="Proteomes" id="UP001144673">
    <property type="component" value="Chromosome 6"/>
</dbReference>
<dbReference type="RefSeq" id="XP_056054930.1">
    <property type="nucleotide sequence ID" value="XM_056197932.1"/>
</dbReference>
<proteinExistence type="predicted"/>
<name>A0A9W8UNG7_AKAMU</name>
<organism evidence="1 2">
    <name type="scientific">Akanthomyces muscarius</name>
    <name type="common">Entomopathogenic fungus</name>
    <name type="synonym">Lecanicillium muscarium</name>
    <dbReference type="NCBI Taxonomy" id="2231603"/>
    <lineage>
        <taxon>Eukaryota</taxon>
        <taxon>Fungi</taxon>
        <taxon>Dikarya</taxon>
        <taxon>Ascomycota</taxon>
        <taxon>Pezizomycotina</taxon>
        <taxon>Sordariomycetes</taxon>
        <taxon>Hypocreomycetidae</taxon>
        <taxon>Hypocreales</taxon>
        <taxon>Cordycipitaceae</taxon>
        <taxon>Akanthomyces</taxon>
    </lineage>
</organism>
<keyword evidence="2" id="KW-1185">Reference proteome</keyword>
<gene>
    <name evidence="1" type="ORF">LMH87_000082</name>
</gene>